<dbReference type="Gene3D" id="1.10.1670.10">
    <property type="entry name" value="Helix-hairpin-Helix base-excision DNA repair enzymes (C-terminal)"/>
    <property type="match status" value="1"/>
</dbReference>
<dbReference type="PANTHER" id="PTHR10359:SF18">
    <property type="entry name" value="ENDONUCLEASE III"/>
    <property type="match status" value="1"/>
</dbReference>
<organism evidence="14">
    <name type="scientific">uncultured bacterium</name>
    <name type="common">gcode 4</name>
    <dbReference type="NCBI Taxonomy" id="1234023"/>
    <lineage>
        <taxon>Bacteria</taxon>
        <taxon>environmental samples</taxon>
    </lineage>
</organism>
<dbReference type="InterPro" id="IPR003651">
    <property type="entry name" value="Endonuclease3_FeS-loop_motif"/>
</dbReference>
<keyword evidence="8 12" id="KW-0238">DNA-binding</keyword>
<keyword evidence="9 12" id="KW-0234">DNA repair</keyword>
<dbReference type="AlphaFoldDB" id="K1XGL3"/>
<keyword evidence="4 12" id="KW-0227">DNA damage</keyword>
<reference evidence="14" key="1">
    <citation type="journal article" date="2012" name="Science">
        <title>Fermentation, hydrogen, and sulfur metabolism in multiple uncultivated bacterial phyla.</title>
        <authorList>
            <person name="Wrighton K.C."/>
            <person name="Thomas B.C."/>
            <person name="Sharon I."/>
            <person name="Miller C.S."/>
            <person name="Castelle C.J."/>
            <person name="VerBerkmoes N.C."/>
            <person name="Wilkins M.J."/>
            <person name="Hettich R.L."/>
            <person name="Lipton M.S."/>
            <person name="Williams K.H."/>
            <person name="Long P.E."/>
            <person name="Banfield J.F."/>
        </authorList>
    </citation>
    <scope>NUCLEOTIDE SEQUENCE [LARGE SCALE GENOMIC DNA]</scope>
</reference>
<dbReference type="NCBIfam" id="TIGR01083">
    <property type="entry name" value="nth"/>
    <property type="match status" value="1"/>
</dbReference>
<evidence type="ECO:0000256" key="4">
    <source>
        <dbReference type="ARBA" id="ARBA00022763"/>
    </source>
</evidence>
<keyword evidence="5 12" id="KW-0378">Hydrolase</keyword>
<dbReference type="HAMAP" id="MF_00942">
    <property type="entry name" value="Nth"/>
    <property type="match status" value="1"/>
</dbReference>
<evidence type="ECO:0000256" key="3">
    <source>
        <dbReference type="ARBA" id="ARBA00022723"/>
    </source>
</evidence>
<evidence type="ECO:0000313" key="14">
    <source>
        <dbReference type="EMBL" id="EKD29425.1"/>
    </source>
</evidence>
<evidence type="ECO:0000256" key="6">
    <source>
        <dbReference type="ARBA" id="ARBA00023004"/>
    </source>
</evidence>
<dbReference type="Pfam" id="PF10576">
    <property type="entry name" value="EndIII_4Fe-2S"/>
    <property type="match status" value="1"/>
</dbReference>
<evidence type="ECO:0000256" key="8">
    <source>
        <dbReference type="ARBA" id="ARBA00023125"/>
    </source>
</evidence>
<evidence type="ECO:0000256" key="2">
    <source>
        <dbReference type="ARBA" id="ARBA00022485"/>
    </source>
</evidence>
<feature type="binding site" evidence="12">
    <location>
        <position position="198"/>
    </location>
    <ligand>
        <name>[4Fe-4S] cluster</name>
        <dbReference type="ChEBI" id="CHEBI:49883"/>
    </ligand>
</feature>
<dbReference type="PANTHER" id="PTHR10359">
    <property type="entry name" value="A/G-SPECIFIC ADENINE GLYCOSYLASE/ENDONUCLEASE III"/>
    <property type="match status" value="1"/>
</dbReference>
<dbReference type="InterPro" id="IPR004035">
    <property type="entry name" value="Endouclease-III_FeS-bd_BS"/>
</dbReference>
<dbReference type="GO" id="GO:0006285">
    <property type="term" value="P:base-excision repair, AP site formation"/>
    <property type="evidence" value="ECO:0007669"/>
    <property type="project" value="TreeGrafter"/>
</dbReference>
<dbReference type="GO" id="GO:0003677">
    <property type="term" value="F:DNA binding"/>
    <property type="evidence" value="ECO:0007669"/>
    <property type="project" value="UniProtKB-UniRule"/>
</dbReference>
<dbReference type="GO" id="GO:0051539">
    <property type="term" value="F:4 iron, 4 sulfur cluster binding"/>
    <property type="evidence" value="ECO:0007669"/>
    <property type="project" value="UniProtKB-UniRule"/>
</dbReference>
<keyword evidence="7 12" id="KW-0411">Iron-sulfur</keyword>
<dbReference type="InterPro" id="IPR005759">
    <property type="entry name" value="Nth"/>
</dbReference>
<dbReference type="GO" id="GO:0019104">
    <property type="term" value="F:DNA N-glycosylase activity"/>
    <property type="evidence" value="ECO:0007669"/>
    <property type="project" value="UniProtKB-UniRule"/>
</dbReference>
<comment type="cofactor">
    <cofactor evidence="12">
        <name>[4Fe-4S] cluster</name>
        <dbReference type="ChEBI" id="CHEBI:49883"/>
    </cofactor>
    <text evidence="12">Binds 1 [4Fe-4S] cluster.</text>
</comment>
<comment type="similarity">
    <text evidence="1 12">Belongs to the Nth/MutY family.</text>
</comment>
<dbReference type="InterPro" id="IPR023170">
    <property type="entry name" value="HhH_base_excis_C"/>
</dbReference>
<keyword evidence="3 12" id="KW-0479">Metal-binding</keyword>
<proteinExistence type="inferred from homology"/>
<name>K1XGL3_9BACT</name>
<feature type="binding site" evidence="12">
    <location>
        <position position="188"/>
    </location>
    <ligand>
        <name>[4Fe-4S] cluster</name>
        <dbReference type="ChEBI" id="CHEBI:49883"/>
    </ligand>
</feature>
<dbReference type="InterPro" id="IPR004036">
    <property type="entry name" value="Endonuclease-III-like_CS2"/>
</dbReference>
<keyword evidence="10 12" id="KW-0456">Lyase</keyword>
<dbReference type="FunFam" id="1.10.340.30:FF:000001">
    <property type="entry name" value="Endonuclease III"/>
    <property type="match status" value="1"/>
</dbReference>
<evidence type="ECO:0000256" key="7">
    <source>
        <dbReference type="ARBA" id="ARBA00023014"/>
    </source>
</evidence>
<gene>
    <name evidence="12" type="primary">nth</name>
    <name evidence="14" type="ORF">ACD_78C00417G0003</name>
</gene>
<dbReference type="PROSITE" id="PS01155">
    <property type="entry name" value="ENDONUCLEASE_III_2"/>
    <property type="match status" value="1"/>
</dbReference>
<evidence type="ECO:0000256" key="9">
    <source>
        <dbReference type="ARBA" id="ARBA00023204"/>
    </source>
</evidence>
<feature type="domain" description="HhH-GPD" evidence="13">
    <location>
        <begin position="39"/>
        <end position="186"/>
    </location>
</feature>
<feature type="binding site" evidence="12">
    <location>
        <position position="204"/>
    </location>
    <ligand>
        <name>[4Fe-4S] cluster</name>
        <dbReference type="ChEBI" id="CHEBI:49883"/>
    </ligand>
</feature>
<keyword evidence="2 12" id="KW-0004">4Fe-4S</keyword>
<evidence type="ECO:0000256" key="10">
    <source>
        <dbReference type="ARBA" id="ARBA00023239"/>
    </source>
</evidence>
<dbReference type="GO" id="GO:0140078">
    <property type="term" value="F:class I DNA-(apurinic or apyrimidinic site) endonuclease activity"/>
    <property type="evidence" value="ECO:0007669"/>
    <property type="project" value="UniProtKB-EC"/>
</dbReference>
<dbReference type="Gene3D" id="1.10.340.30">
    <property type="entry name" value="Hypothetical protein, domain 2"/>
    <property type="match status" value="1"/>
</dbReference>
<dbReference type="EMBL" id="AMFJ01034417">
    <property type="protein sequence ID" value="EKD29425.1"/>
    <property type="molecule type" value="Genomic_DNA"/>
</dbReference>
<dbReference type="SUPFAM" id="SSF48150">
    <property type="entry name" value="DNA-glycosylase"/>
    <property type="match status" value="1"/>
</dbReference>
<feature type="binding site" evidence="12">
    <location>
        <position position="195"/>
    </location>
    <ligand>
        <name>[4Fe-4S] cluster</name>
        <dbReference type="ChEBI" id="CHEBI:49883"/>
    </ligand>
</feature>
<evidence type="ECO:0000256" key="12">
    <source>
        <dbReference type="HAMAP-Rule" id="MF_00942"/>
    </source>
</evidence>
<comment type="caution">
    <text evidence="14">The sequence shown here is derived from an EMBL/GenBank/DDBJ whole genome shotgun (WGS) entry which is preliminary data.</text>
</comment>
<evidence type="ECO:0000256" key="1">
    <source>
        <dbReference type="ARBA" id="ARBA00008343"/>
    </source>
</evidence>
<keyword evidence="6 12" id="KW-0408">Iron</keyword>
<dbReference type="InterPro" id="IPR011257">
    <property type="entry name" value="DNA_glycosylase"/>
</dbReference>
<evidence type="ECO:0000256" key="5">
    <source>
        <dbReference type="ARBA" id="ARBA00022801"/>
    </source>
</evidence>
<keyword evidence="11 12" id="KW-0326">Glycosidase</keyword>
<dbReference type="PROSITE" id="PS00764">
    <property type="entry name" value="ENDONUCLEASE_III_1"/>
    <property type="match status" value="1"/>
</dbReference>
<comment type="catalytic activity">
    <reaction evidence="12">
        <text>2'-deoxyribonucleotide-(2'-deoxyribose 5'-phosphate)-2'-deoxyribonucleotide-DNA = a 3'-end 2'-deoxyribonucleotide-(2,3-dehydro-2,3-deoxyribose 5'-phosphate)-DNA + a 5'-end 5'-phospho-2'-deoxyribonucleoside-DNA + H(+)</text>
        <dbReference type="Rhea" id="RHEA:66592"/>
        <dbReference type="Rhea" id="RHEA-COMP:13180"/>
        <dbReference type="Rhea" id="RHEA-COMP:16897"/>
        <dbReference type="Rhea" id="RHEA-COMP:17067"/>
        <dbReference type="ChEBI" id="CHEBI:15378"/>
        <dbReference type="ChEBI" id="CHEBI:136412"/>
        <dbReference type="ChEBI" id="CHEBI:157695"/>
        <dbReference type="ChEBI" id="CHEBI:167181"/>
        <dbReference type="EC" id="4.2.99.18"/>
    </reaction>
</comment>
<sequence>MKSKNQITLILSAIEQMFPDIRTELNYETPFQFMIAVILSAQTTDRQVNKTTPPLFARVREPWDIQNLTLAEVEKMVSSVNFYRNKARFIRESGIKIAQDFGGTIPSDLKIIQTLPGVGIKTAKVILTVLYDAPYVAVDTHVHRVMNRIGIVKTKTPEETDKRLEKIFTTAQKLTAHHPLVLFGRYHCTARKPKCESCPILSECNFGMRK</sequence>
<dbReference type="SMART" id="SM00478">
    <property type="entry name" value="ENDO3c"/>
    <property type="match status" value="1"/>
</dbReference>
<comment type="function">
    <text evidence="12">DNA repair enzyme that has both DNA N-glycosylase activity and AP-lyase activity. The DNA N-glycosylase activity releases various damaged pyrimidines from DNA by cleaving the N-glycosidic bond, leaving an AP (apurinic/apyrimidinic) site. The AP-lyase activity cleaves the phosphodiester bond 3' to the AP site by a beta-elimination, leaving a 3'-terminal unsaturated sugar and a product with a terminal 5'-phosphate.</text>
</comment>
<dbReference type="SMART" id="SM00525">
    <property type="entry name" value="FES"/>
    <property type="match status" value="1"/>
</dbReference>
<accession>K1XGL3</accession>
<evidence type="ECO:0000256" key="11">
    <source>
        <dbReference type="ARBA" id="ARBA00023295"/>
    </source>
</evidence>
<evidence type="ECO:0000259" key="13">
    <source>
        <dbReference type="SMART" id="SM00478"/>
    </source>
</evidence>
<dbReference type="FunFam" id="1.10.1670.10:FF:000001">
    <property type="entry name" value="Endonuclease III"/>
    <property type="match status" value="1"/>
</dbReference>
<dbReference type="PIRSF" id="PIRSF001435">
    <property type="entry name" value="Nth"/>
    <property type="match status" value="1"/>
</dbReference>
<dbReference type="EC" id="4.2.99.18" evidence="12"/>
<dbReference type="InterPro" id="IPR003265">
    <property type="entry name" value="HhH-GPD_domain"/>
</dbReference>
<dbReference type="Pfam" id="PF00730">
    <property type="entry name" value="HhH-GPD"/>
    <property type="match status" value="1"/>
</dbReference>
<protein>
    <recommendedName>
        <fullName evidence="12">Endonuclease III</fullName>
        <ecNumber evidence="12">4.2.99.18</ecNumber>
    </recommendedName>
    <alternativeName>
        <fullName evidence="12">DNA-(apurinic or apyrimidinic site) lyase</fullName>
    </alternativeName>
</protein>
<dbReference type="CDD" id="cd00056">
    <property type="entry name" value="ENDO3c"/>
    <property type="match status" value="1"/>
</dbReference>
<dbReference type="GO" id="GO:0046872">
    <property type="term" value="F:metal ion binding"/>
    <property type="evidence" value="ECO:0007669"/>
    <property type="project" value="UniProtKB-KW"/>
</dbReference>